<evidence type="ECO:0000313" key="1">
    <source>
        <dbReference type="EMBL" id="KAJ7558153.1"/>
    </source>
</evidence>
<keyword evidence="2" id="KW-1185">Reference proteome</keyword>
<evidence type="ECO:0000313" key="2">
    <source>
        <dbReference type="Proteomes" id="UP001162992"/>
    </source>
</evidence>
<sequence>MESFCLLDQIWTDRGASVCCCRIKIAASMEGSHDRDDSCCLLHNKWVFRRNYEKLQLIILADGIALGVAANEYAGVEPRDMYAAQLLCELKSQPGLHGKDHEIDEFSAKSGKLTHDYSPRNTAPRRTVRKTKDILRLGEKGEKNRAVTLYRKSGSICGRNELLSASIEAAERLHLPVCEYDTEEPNFPSRLTDGGVKSNLINGSIRLPIVEKSMNTTRNYLKKRKQDIPSPPTSFGASNVSVSSSKRSRKYKTLAELYK</sequence>
<dbReference type="Proteomes" id="UP001162992">
    <property type="component" value="Chromosome 4"/>
</dbReference>
<dbReference type="EMBL" id="CM055095">
    <property type="protein sequence ID" value="KAJ7558153.1"/>
    <property type="molecule type" value="Genomic_DNA"/>
</dbReference>
<protein>
    <submittedName>
        <fullName evidence="1">Uncharacterized protein</fullName>
    </submittedName>
</protein>
<accession>A0ACC2DV60</accession>
<proteinExistence type="predicted"/>
<gene>
    <name evidence="1" type="ORF">O6H91_04G026600</name>
</gene>
<reference evidence="2" key="1">
    <citation type="journal article" date="2024" name="Proc. Natl. Acad. Sci. U.S.A.">
        <title>Extraordinary preservation of gene collinearity over three hundred million years revealed in homosporous lycophytes.</title>
        <authorList>
            <person name="Li C."/>
            <person name="Wickell D."/>
            <person name="Kuo L.Y."/>
            <person name="Chen X."/>
            <person name="Nie B."/>
            <person name="Liao X."/>
            <person name="Peng D."/>
            <person name="Ji J."/>
            <person name="Jenkins J."/>
            <person name="Williams M."/>
            <person name="Shu S."/>
            <person name="Plott C."/>
            <person name="Barry K."/>
            <person name="Rajasekar S."/>
            <person name="Grimwood J."/>
            <person name="Han X."/>
            <person name="Sun S."/>
            <person name="Hou Z."/>
            <person name="He W."/>
            <person name="Dai G."/>
            <person name="Sun C."/>
            <person name="Schmutz J."/>
            <person name="Leebens-Mack J.H."/>
            <person name="Li F.W."/>
            <person name="Wang L."/>
        </authorList>
    </citation>
    <scope>NUCLEOTIDE SEQUENCE [LARGE SCALE GENOMIC DNA]</scope>
    <source>
        <strain evidence="2">cv. PW_Plant_1</strain>
    </source>
</reference>
<name>A0ACC2DV60_DIPCM</name>
<comment type="caution">
    <text evidence="1">The sequence shown here is derived from an EMBL/GenBank/DDBJ whole genome shotgun (WGS) entry which is preliminary data.</text>
</comment>
<organism evidence="1 2">
    <name type="scientific">Diphasiastrum complanatum</name>
    <name type="common">Issler's clubmoss</name>
    <name type="synonym">Lycopodium complanatum</name>
    <dbReference type="NCBI Taxonomy" id="34168"/>
    <lineage>
        <taxon>Eukaryota</taxon>
        <taxon>Viridiplantae</taxon>
        <taxon>Streptophyta</taxon>
        <taxon>Embryophyta</taxon>
        <taxon>Tracheophyta</taxon>
        <taxon>Lycopodiopsida</taxon>
        <taxon>Lycopodiales</taxon>
        <taxon>Lycopodiaceae</taxon>
        <taxon>Lycopodioideae</taxon>
        <taxon>Diphasiastrum</taxon>
    </lineage>
</organism>